<dbReference type="SUPFAM" id="SSF47413">
    <property type="entry name" value="lambda repressor-like DNA-binding domains"/>
    <property type="match status" value="1"/>
</dbReference>
<dbReference type="PANTHER" id="PTHR47691:SF3">
    <property type="entry name" value="HTH-TYPE TRANSCRIPTIONAL REGULATOR RV0890C-RELATED"/>
    <property type="match status" value="1"/>
</dbReference>
<dbReference type="GO" id="GO:0003677">
    <property type="term" value="F:DNA binding"/>
    <property type="evidence" value="ECO:0007669"/>
    <property type="project" value="InterPro"/>
</dbReference>
<accession>A0A6P2C562</accession>
<dbReference type="CDD" id="cd00093">
    <property type="entry name" value="HTH_XRE"/>
    <property type="match status" value="1"/>
</dbReference>
<dbReference type="Proteomes" id="UP000460272">
    <property type="component" value="Unassembled WGS sequence"/>
</dbReference>
<dbReference type="InterPro" id="IPR001387">
    <property type="entry name" value="Cro/C1-type_HTH"/>
</dbReference>
<dbReference type="Pfam" id="PF13424">
    <property type="entry name" value="TPR_12"/>
    <property type="match status" value="1"/>
</dbReference>
<dbReference type="SUPFAM" id="SSF52540">
    <property type="entry name" value="P-loop containing nucleoside triphosphate hydrolases"/>
    <property type="match status" value="1"/>
</dbReference>
<proteinExistence type="predicted"/>
<dbReference type="RefSeq" id="WP_145850891.1">
    <property type="nucleotide sequence ID" value="NZ_RPFW01000001.1"/>
</dbReference>
<dbReference type="Gene3D" id="3.40.50.300">
    <property type="entry name" value="P-loop containing nucleotide triphosphate hydrolases"/>
    <property type="match status" value="1"/>
</dbReference>
<dbReference type="GO" id="GO:0043531">
    <property type="term" value="F:ADP binding"/>
    <property type="evidence" value="ECO:0007669"/>
    <property type="project" value="InterPro"/>
</dbReference>
<dbReference type="Gene3D" id="1.25.40.10">
    <property type="entry name" value="Tetratricopeptide repeat domain"/>
    <property type="match status" value="1"/>
</dbReference>
<evidence type="ECO:0000313" key="3">
    <source>
        <dbReference type="EMBL" id="TVZ06137.1"/>
    </source>
</evidence>
<feature type="domain" description="HTH cro/C1-type" evidence="2">
    <location>
        <begin position="14"/>
        <end position="70"/>
    </location>
</feature>
<evidence type="ECO:0000313" key="4">
    <source>
        <dbReference type="Proteomes" id="UP000460272"/>
    </source>
</evidence>
<sequence>MSAHPGQARLGEWLRQQRVASGLTQEDLADRSGVSVRAIADLERGRTRRPYPSSVRALVRALGLPDTAGADLIARYRAVSDAAGRTEHDGDGAQETGRAAGVTVPRQLPTRVPHFAGRAGELALLDGVLDEAASDRAAGATGVVISAIGGTAGVGKTALALHWAHRVAHRFPDGQLYANLRGFDAGDGRPADPCDVLRGFLDALGVHPERLPADVEGLAARYRSVVAGRRMLVLLDNAADVGQVRPLLPASPESLVIVTSRRELAALAAHEGARLLQLDVLSELEANELLVARLGKERAAEEPWAVTELAALCARLPLALSVVVARAAAAPRAPLSSLAAELTELGGRLDALDVGDPAASVRTVLSLSYRYLREPSARLFRLLGLHPGPDISAAAAASLAGVPLAQARAALRDLTRASLLMEVAPGRYAFHDLLRAYAAEQPTPAAGVAKTTRRMLDHYLHTAHRAHRVLYPGRELIGLDALAPGTVPETFGGKAAALAWLEAEYQVLLKVTDVAARSGHDEHAWRLPVVLWTFHNVCGHWHDGARLHRLALEAARRSRDLAGEAFALRGIGSFAMSFGDVGEAYQCLTAAQSGFTALRDDLGLARTDVIFSQALECQGRHAEALDVISEALRLSESAPSDLNMRLVRASALNGSAWNSVQLGDLSEARAYCVQAIELCQAIGYSPGEAGTWDTLGVVLQRLESHDEAVSCFLRAVTLDREMGNRYDLAMVLAHLGETYASTGDLRGAREAWDESLLILRALHHRSASLVRSQLAELAKGPATDAGAA</sequence>
<dbReference type="PRINTS" id="PR00364">
    <property type="entry name" value="DISEASERSIST"/>
</dbReference>
<gene>
    <name evidence="3" type="ORF">EAS64_01420</name>
</gene>
<dbReference type="SMART" id="SM00028">
    <property type="entry name" value="TPR"/>
    <property type="match status" value="3"/>
</dbReference>
<feature type="repeat" description="TPR" evidence="1">
    <location>
        <begin position="689"/>
        <end position="722"/>
    </location>
</feature>
<protein>
    <submittedName>
        <fullName evidence="3">Helix-turn-helix domain-containing protein</fullName>
    </submittedName>
</protein>
<dbReference type="PROSITE" id="PS50943">
    <property type="entry name" value="HTH_CROC1"/>
    <property type="match status" value="1"/>
</dbReference>
<dbReference type="InterPro" id="IPR010982">
    <property type="entry name" value="Lambda_DNA-bd_dom_sf"/>
</dbReference>
<dbReference type="InterPro" id="IPR027417">
    <property type="entry name" value="P-loop_NTPase"/>
</dbReference>
<dbReference type="InterPro" id="IPR011990">
    <property type="entry name" value="TPR-like_helical_dom_sf"/>
</dbReference>
<keyword evidence="1" id="KW-0802">TPR repeat</keyword>
<organism evidence="3 4">
    <name type="scientific">Trebonia kvetii</name>
    <dbReference type="NCBI Taxonomy" id="2480626"/>
    <lineage>
        <taxon>Bacteria</taxon>
        <taxon>Bacillati</taxon>
        <taxon>Actinomycetota</taxon>
        <taxon>Actinomycetes</taxon>
        <taxon>Streptosporangiales</taxon>
        <taxon>Treboniaceae</taxon>
        <taxon>Trebonia</taxon>
    </lineage>
</organism>
<keyword evidence="4" id="KW-1185">Reference proteome</keyword>
<dbReference type="SUPFAM" id="SSF48452">
    <property type="entry name" value="TPR-like"/>
    <property type="match status" value="2"/>
</dbReference>
<comment type="caution">
    <text evidence="3">The sequence shown here is derived from an EMBL/GenBank/DDBJ whole genome shotgun (WGS) entry which is preliminary data.</text>
</comment>
<dbReference type="Pfam" id="PF13560">
    <property type="entry name" value="HTH_31"/>
    <property type="match status" value="1"/>
</dbReference>
<dbReference type="PANTHER" id="PTHR47691">
    <property type="entry name" value="REGULATOR-RELATED"/>
    <property type="match status" value="1"/>
</dbReference>
<dbReference type="InterPro" id="IPR019734">
    <property type="entry name" value="TPR_rpt"/>
</dbReference>
<dbReference type="Gene3D" id="1.10.260.40">
    <property type="entry name" value="lambda repressor-like DNA-binding domains"/>
    <property type="match status" value="1"/>
</dbReference>
<dbReference type="EMBL" id="RPFW01000001">
    <property type="protein sequence ID" value="TVZ06137.1"/>
    <property type="molecule type" value="Genomic_DNA"/>
</dbReference>
<evidence type="ECO:0000256" key="1">
    <source>
        <dbReference type="PROSITE-ProRule" id="PRU00339"/>
    </source>
</evidence>
<dbReference type="PROSITE" id="PS50005">
    <property type="entry name" value="TPR"/>
    <property type="match status" value="1"/>
</dbReference>
<dbReference type="AlphaFoldDB" id="A0A6P2C562"/>
<dbReference type="SMART" id="SM00530">
    <property type="entry name" value="HTH_XRE"/>
    <property type="match status" value="1"/>
</dbReference>
<reference evidence="3 4" key="1">
    <citation type="submission" date="2018-11" db="EMBL/GenBank/DDBJ databases">
        <title>Trebonia kvetii gen.nov., sp.nov., a novel acidophilic actinobacterium, and proposal of the new actinobacterial family Treboniaceae fam. nov.</title>
        <authorList>
            <person name="Rapoport D."/>
            <person name="Sagova-Mareckova M."/>
            <person name="Sedlacek I."/>
            <person name="Provaznik J."/>
            <person name="Kralova S."/>
            <person name="Pavlinic D."/>
            <person name="Benes V."/>
            <person name="Kopecky J."/>
        </authorList>
    </citation>
    <scope>NUCLEOTIDE SEQUENCE [LARGE SCALE GENOMIC DNA]</scope>
    <source>
        <strain evidence="3 4">15Tr583</strain>
    </source>
</reference>
<name>A0A6P2C562_9ACTN</name>
<evidence type="ECO:0000259" key="2">
    <source>
        <dbReference type="PROSITE" id="PS50943"/>
    </source>
</evidence>
<dbReference type="OrthoDB" id="581105at2"/>